<keyword evidence="2" id="KW-1185">Reference proteome</keyword>
<evidence type="ECO:0000313" key="2">
    <source>
        <dbReference type="Proteomes" id="UP001256588"/>
    </source>
</evidence>
<comment type="caution">
    <text evidence="1">The sequence shown here is derived from an EMBL/GenBank/DDBJ whole genome shotgun (WGS) entry which is preliminary data.</text>
</comment>
<accession>A0ABU1XX64</accession>
<dbReference type="Proteomes" id="UP001256588">
    <property type="component" value="Unassembled WGS sequence"/>
</dbReference>
<evidence type="ECO:0000313" key="1">
    <source>
        <dbReference type="EMBL" id="MDR7193350.1"/>
    </source>
</evidence>
<gene>
    <name evidence="1" type="ORF">J2W68_002084</name>
</gene>
<sequence>MTSTPTKPPRASRATPPADQVVDANKMIAAAPVEPTVRVVLPVGARPGLLRVGDYVPGVTYAVTPASAERLRARGFQIAADVTDTAHSATADGAGGGSTTQES</sequence>
<dbReference type="RefSeq" id="WP_310235448.1">
    <property type="nucleotide sequence ID" value="NZ_JAVDWO010000007.1"/>
</dbReference>
<reference evidence="1 2" key="1">
    <citation type="submission" date="2023-07" db="EMBL/GenBank/DDBJ databases">
        <title>Sorghum-associated microbial communities from plants grown in Nebraska, USA.</title>
        <authorList>
            <person name="Schachtman D."/>
        </authorList>
    </citation>
    <scope>NUCLEOTIDE SEQUENCE [LARGE SCALE GENOMIC DNA]</scope>
    <source>
        <strain evidence="1 2">4099</strain>
    </source>
</reference>
<name>A0ABU1XX64_9GAMM</name>
<proteinExistence type="predicted"/>
<organism evidence="1 2">
    <name type="scientific">Luteimonas terrae</name>
    <dbReference type="NCBI Taxonomy" id="1530191"/>
    <lineage>
        <taxon>Bacteria</taxon>
        <taxon>Pseudomonadati</taxon>
        <taxon>Pseudomonadota</taxon>
        <taxon>Gammaproteobacteria</taxon>
        <taxon>Lysobacterales</taxon>
        <taxon>Lysobacteraceae</taxon>
        <taxon>Luteimonas</taxon>
    </lineage>
</organism>
<dbReference type="EMBL" id="JAVDWO010000007">
    <property type="protein sequence ID" value="MDR7193350.1"/>
    <property type="molecule type" value="Genomic_DNA"/>
</dbReference>
<protein>
    <submittedName>
        <fullName evidence="1">Uncharacterized protein</fullName>
    </submittedName>
</protein>